<dbReference type="GO" id="GO:0001650">
    <property type="term" value="C:fibrillar center"/>
    <property type="evidence" value="ECO:0007669"/>
    <property type="project" value="TreeGrafter"/>
</dbReference>
<dbReference type="Gene3D" id="3.30.1330.30">
    <property type="match status" value="1"/>
</dbReference>
<accession>A0AAD7WW13</accession>
<dbReference type="SUPFAM" id="SSF55315">
    <property type="entry name" value="L30e-like"/>
    <property type="match status" value="1"/>
</dbReference>
<evidence type="ECO:0000256" key="1">
    <source>
        <dbReference type="SAM" id="MobiDB-lite"/>
    </source>
</evidence>
<evidence type="ECO:0000313" key="4">
    <source>
        <dbReference type="Proteomes" id="UP001221898"/>
    </source>
</evidence>
<dbReference type="PANTHER" id="PTHR46948:SF1">
    <property type="entry name" value="RIBONUCLEASE P PROTEIN SUBUNIT P38"/>
    <property type="match status" value="1"/>
</dbReference>
<dbReference type="InterPro" id="IPR004038">
    <property type="entry name" value="Ribosomal_eL8/eL30/eS12/Gad45"/>
</dbReference>
<dbReference type="EMBL" id="JAINUG010000022">
    <property type="protein sequence ID" value="KAJ8411671.1"/>
    <property type="molecule type" value="Genomic_DNA"/>
</dbReference>
<comment type="caution">
    <text evidence="3">The sequence shown here is derived from an EMBL/GenBank/DDBJ whole genome shotgun (WGS) entry which is preliminary data.</text>
</comment>
<feature type="compositionally biased region" description="Polar residues" evidence="1">
    <location>
        <begin position="247"/>
        <end position="256"/>
    </location>
</feature>
<dbReference type="PANTHER" id="PTHR46948">
    <property type="entry name" value="RIBONUCLEASE P PROTEIN SUBUNIT P38"/>
    <property type="match status" value="1"/>
</dbReference>
<dbReference type="GO" id="GO:0001682">
    <property type="term" value="P:tRNA 5'-leader removal"/>
    <property type="evidence" value="ECO:0007669"/>
    <property type="project" value="InterPro"/>
</dbReference>
<evidence type="ECO:0000313" key="3">
    <source>
        <dbReference type="EMBL" id="KAJ8411671.1"/>
    </source>
</evidence>
<feature type="compositionally biased region" description="Basic and acidic residues" evidence="1">
    <location>
        <begin position="227"/>
        <end position="242"/>
    </location>
</feature>
<reference evidence="3" key="1">
    <citation type="journal article" date="2023" name="Science">
        <title>Genome structures resolve the early diversification of teleost fishes.</title>
        <authorList>
            <person name="Parey E."/>
            <person name="Louis A."/>
            <person name="Montfort J."/>
            <person name="Bouchez O."/>
            <person name="Roques C."/>
            <person name="Iampietro C."/>
            <person name="Lluch J."/>
            <person name="Castinel A."/>
            <person name="Donnadieu C."/>
            <person name="Desvignes T."/>
            <person name="Floi Bucao C."/>
            <person name="Jouanno E."/>
            <person name="Wen M."/>
            <person name="Mejri S."/>
            <person name="Dirks R."/>
            <person name="Jansen H."/>
            <person name="Henkel C."/>
            <person name="Chen W.J."/>
            <person name="Zahm M."/>
            <person name="Cabau C."/>
            <person name="Klopp C."/>
            <person name="Thompson A.W."/>
            <person name="Robinson-Rechavi M."/>
            <person name="Braasch I."/>
            <person name="Lecointre G."/>
            <person name="Bobe J."/>
            <person name="Postlethwait J.H."/>
            <person name="Berthelot C."/>
            <person name="Roest Crollius H."/>
            <person name="Guiguen Y."/>
        </authorList>
    </citation>
    <scope>NUCLEOTIDE SEQUENCE</scope>
    <source>
        <strain evidence="3">NC1722</strain>
    </source>
</reference>
<feature type="domain" description="Ribosomal protein eL8/eL30/eS12/Gadd45" evidence="2">
    <location>
        <begin position="104"/>
        <end position="180"/>
    </location>
</feature>
<feature type="region of interest" description="Disordered" evidence="1">
    <location>
        <begin position="210"/>
        <end position="282"/>
    </location>
</feature>
<name>A0AAD7WW13_9TELE</name>
<dbReference type="GO" id="GO:0000172">
    <property type="term" value="C:ribonuclease MRP complex"/>
    <property type="evidence" value="ECO:0007669"/>
    <property type="project" value="InterPro"/>
</dbReference>
<evidence type="ECO:0000259" key="2">
    <source>
        <dbReference type="Pfam" id="PF01248"/>
    </source>
</evidence>
<dbReference type="GO" id="GO:0033204">
    <property type="term" value="F:ribonuclease P RNA binding"/>
    <property type="evidence" value="ECO:0007669"/>
    <property type="project" value="TreeGrafter"/>
</dbReference>
<proteinExistence type="predicted"/>
<dbReference type="Pfam" id="PF01248">
    <property type="entry name" value="Ribosomal_L7Ae"/>
    <property type="match status" value="1"/>
</dbReference>
<dbReference type="InterPro" id="IPR042848">
    <property type="entry name" value="Rpp38"/>
</dbReference>
<organism evidence="3 4">
    <name type="scientific">Aldrovandia affinis</name>
    <dbReference type="NCBI Taxonomy" id="143900"/>
    <lineage>
        <taxon>Eukaryota</taxon>
        <taxon>Metazoa</taxon>
        <taxon>Chordata</taxon>
        <taxon>Craniata</taxon>
        <taxon>Vertebrata</taxon>
        <taxon>Euteleostomi</taxon>
        <taxon>Actinopterygii</taxon>
        <taxon>Neopterygii</taxon>
        <taxon>Teleostei</taxon>
        <taxon>Notacanthiformes</taxon>
        <taxon>Halosauridae</taxon>
        <taxon>Aldrovandia</taxon>
    </lineage>
</organism>
<feature type="region of interest" description="Disordered" evidence="1">
    <location>
        <begin position="73"/>
        <end position="96"/>
    </location>
</feature>
<protein>
    <recommendedName>
        <fullName evidence="2">Ribosomal protein eL8/eL30/eS12/Gadd45 domain-containing protein</fullName>
    </recommendedName>
</protein>
<feature type="compositionally biased region" description="Basic residues" evidence="1">
    <location>
        <begin position="272"/>
        <end position="282"/>
    </location>
</feature>
<dbReference type="GO" id="GO:0005655">
    <property type="term" value="C:nucleolar ribonuclease P complex"/>
    <property type="evidence" value="ECO:0007669"/>
    <property type="project" value="InterPro"/>
</dbReference>
<keyword evidence="4" id="KW-1185">Reference proteome</keyword>
<dbReference type="AlphaFoldDB" id="A0AAD7WW13"/>
<gene>
    <name evidence="3" type="ORF">AAFF_G00164790</name>
</gene>
<sequence length="282" mass="31442">MTSGKGGKKEKKKTVPVKTSLNSPYSLQWSPLERVDMHFILNLLKEAMVQTGLRKIEGVKTNRKRGKKVNLPLDERPVHEPPQELDTQRGLHQEGEHGGWTNVAARKQLAIGINEVTRALEKNELCLVLVCKSVKPRHMTNHLITLGETRAVPACQLPRLSETMASVLGLKCVLALGFKRDTELFSQTVSAIVPKVPPSKVPWIVAQGEAQEGAEDHPVSGGQTEDFENRTETRGQKRKFEEPSLGTVESETTSPTPLQPLKVKRIIPNPSKIRKLKNKRKK</sequence>
<dbReference type="InterPro" id="IPR029064">
    <property type="entry name" value="Ribosomal_eL30-like_sf"/>
</dbReference>
<dbReference type="GO" id="GO:0004526">
    <property type="term" value="F:ribonuclease P activity"/>
    <property type="evidence" value="ECO:0007669"/>
    <property type="project" value="TreeGrafter"/>
</dbReference>
<dbReference type="Proteomes" id="UP001221898">
    <property type="component" value="Unassembled WGS sequence"/>
</dbReference>